<dbReference type="Gene3D" id="1.25.40.20">
    <property type="entry name" value="Ankyrin repeat-containing domain"/>
    <property type="match status" value="1"/>
</dbReference>
<keyword evidence="6" id="KW-1185">Reference proteome</keyword>
<feature type="region of interest" description="Disordered" evidence="4">
    <location>
        <begin position="284"/>
        <end position="308"/>
    </location>
</feature>
<accession>A0A1Q9EU87</accession>
<evidence type="ECO:0000256" key="4">
    <source>
        <dbReference type="SAM" id="MobiDB-lite"/>
    </source>
</evidence>
<dbReference type="OrthoDB" id="539213at2759"/>
<dbReference type="InterPro" id="IPR002110">
    <property type="entry name" value="Ankyrin_rpt"/>
</dbReference>
<dbReference type="GO" id="GO:0085020">
    <property type="term" value="P:protein K6-linked ubiquitination"/>
    <property type="evidence" value="ECO:0007669"/>
    <property type="project" value="TreeGrafter"/>
</dbReference>
<feature type="repeat" description="ANK" evidence="3">
    <location>
        <begin position="183"/>
        <end position="215"/>
    </location>
</feature>
<name>A0A1Q9EU87_SYMMI</name>
<evidence type="ECO:0000256" key="3">
    <source>
        <dbReference type="PROSITE-ProRule" id="PRU00023"/>
    </source>
</evidence>
<organism evidence="5 6">
    <name type="scientific">Symbiodinium microadriaticum</name>
    <name type="common">Dinoflagellate</name>
    <name type="synonym">Zooxanthella microadriatica</name>
    <dbReference type="NCBI Taxonomy" id="2951"/>
    <lineage>
        <taxon>Eukaryota</taxon>
        <taxon>Sar</taxon>
        <taxon>Alveolata</taxon>
        <taxon>Dinophyceae</taxon>
        <taxon>Suessiales</taxon>
        <taxon>Symbiodiniaceae</taxon>
        <taxon>Symbiodinium</taxon>
    </lineage>
</organism>
<evidence type="ECO:0000256" key="1">
    <source>
        <dbReference type="ARBA" id="ARBA00022737"/>
    </source>
</evidence>
<dbReference type="EMBL" id="LSRX01000068">
    <property type="protein sequence ID" value="OLQ10970.1"/>
    <property type="molecule type" value="Genomic_DNA"/>
</dbReference>
<evidence type="ECO:0000313" key="5">
    <source>
        <dbReference type="EMBL" id="OLQ10970.1"/>
    </source>
</evidence>
<keyword evidence="2 3" id="KW-0040">ANK repeat</keyword>
<keyword evidence="1" id="KW-0677">Repeat</keyword>
<dbReference type="SMART" id="SM00248">
    <property type="entry name" value="ANK"/>
    <property type="match status" value="1"/>
</dbReference>
<dbReference type="PANTHER" id="PTHR24171:SF8">
    <property type="entry name" value="BRCA1-ASSOCIATED RING DOMAIN PROTEIN 1"/>
    <property type="match status" value="1"/>
</dbReference>
<dbReference type="InterPro" id="IPR036770">
    <property type="entry name" value="Ankyrin_rpt-contain_sf"/>
</dbReference>
<dbReference type="PROSITE" id="PS50297">
    <property type="entry name" value="ANK_REP_REGION"/>
    <property type="match status" value="1"/>
</dbReference>
<proteinExistence type="predicted"/>
<feature type="compositionally biased region" description="Basic and acidic residues" evidence="4">
    <location>
        <begin position="296"/>
        <end position="308"/>
    </location>
</feature>
<dbReference type="SUPFAM" id="SSF48403">
    <property type="entry name" value="Ankyrin repeat"/>
    <property type="match status" value="1"/>
</dbReference>
<gene>
    <name evidence="5" type="ORF">AK812_SmicGene5277</name>
</gene>
<comment type="caution">
    <text evidence="5">The sequence shown here is derived from an EMBL/GenBank/DDBJ whole genome shotgun (WGS) entry which is preliminary data.</text>
</comment>
<dbReference type="GO" id="GO:0004842">
    <property type="term" value="F:ubiquitin-protein transferase activity"/>
    <property type="evidence" value="ECO:0007669"/>
    <property type="project" value="TreeGrafter"/>
</dbReference>
<protein>
    <submittedName>
        <fullName evidence="5">Uncharacterized protein</fullName>
    </submittedName>
</protein>
<dbReference type="Pfam" id="PF00023">
    <property type="entry name" value="Ank"/>
    <property type="match status" value="1"/>
</dbReference>
<dbReference type="PROSITE" id="PS50088">
    <property type="entry name" value="ANK_REPEAT"/>
    <property type="match status" value="1"/>
</dbReference>
<reference evidence="5 6" key="1">
    <citation type="submission" date="2016-02" db="EMBL/GenBank/DDBJ databases">
        <title>Genome analysis of coral dinoflagellate symbionts highlights evolutionary adaptations to a symbiotic lifestyle.</title>
        <authorList>
            <person name="Aranda M."/>
            <person name="Li Y."/>
            <person name="Liew Y.J."/>
            <person name="Baumgarten S."/>
            <person name="Simakov O."/>
            <person name="Wilson M."/>
            <person name="Piel J."/>
            <person name="Ashoor H."/>
            <person name="Bougouffa S."/>
            <person name="Bajic V.B."/>
            <person name="Ryu T."/>
            <person name="Ravasi T."/>
            <person name="Bayer T."/>
            <person name="Micklem G."/>
            <person name="Kim H."/>
            <person name="Bhak J."/>
            <person name="Lajeunesse T.C."/>
            <person name="Voolstra C.R."/>
        </authorList>
    </citation>
    <scope>NUCLEOTIDE SEQUENCE [LARGE SCALE GENOMIC DNA]</scope>
    <source>
        <strain evidence="5 6">CCMP2467</strain>
    </source>
</reference>
<evidence type="ECO:0000313" key="6">
    <source>
        <dbReference type="Proteomes" id="UP000186817"/>
    </source>
</evidence>
<sequence length="308" mass="33852">MYSVRHLRRLTAAKKRVFLQGFLNSANNEDSQTEALQILLDSGCDVNEKWTPHTSLFSAALKETLLLQFQATYDITIDAHFMVKSLYAAAKPASDKTIELSEQVQLQLNKDDLVLVASVLEYYKGLCILANGYAIAGQHKGPSKESPSTEVTFAPLPDNLKYAVRVAGKALPDRPLAELSVLEGSTALHFASKRGDVDMVRQLVLGGADVQIRNAQGKRPIDVARTFFGGQVPQALAEALLADPEALSTKDSARLQYVPHGAAQPQVSQEVSRPPRKHFRFPFFEELSTSDGSEDELSRSRKETVISL</sequence>
<evidence type="ECO:0000256" key="2">
    <source>
        <dbReference type="ARBA" id="ARBA00023043"/>
    </source>
</evidence>
<dbReference type="AlphaFoldDB" id="A0A1Q9EU87"/>
<dbReference type="PANTHER" id="PTHR24171">
    <property type="entry name" value="ANKYRIN REPEAT DOMAIN-CONTAINING PROTEIN 39-RELATED"/>
    <property type="match status" value="1"/>
</dbReference>
<dbReference type="Proteomes" id="UP000186817">
    <property type="component" value="Unassembled WGS sequence"/>
</dbReference>